<accession>A0A3P1C1T0</accession>
<comment type="caution">
    <text evidence="4">The sequence shown here is derived from an EMBL/GenBank/DDBJ whole genome shotgun (WGS) entry which is preliminary data.</text>
</comment>
<feature type="domain" description="Sulfatase N-terminal" evidence="3">
    <location>
        <begin position="23"/>
        <end position="393"/>
    </location>
</feature>
<dbReference type="OrthoDB" id="9764377at2"/>
<dbReference type="InterPro" id="IPR000917">
    <property type="entry name" value="Sulfatase_N"/>
</dbReference>
<dbReference type="PROSITE" id="PS00149">
    <property type="entry name" value="SULFATASE_2"/>
    <property type="match status" value="1"/>
</dbReference>
<organism evidence="4 5">
    <name type="scientific">Larkinella rosea</name>
    <dbReference type="NCBI Taxonomy" id="2025312"/>
    <lineage>
        <taxon>Bacteria</taxon>
        <taxon>Pseudomonadati</taxon>
        <taxon>Bacteroidota</taxon>
        <taxon>Cytophagia</taxon>
        <taxon>Cytophagales</taxon>
        <taxon>Spirosomataceae</taxon>
        <taxon>Larkinella</taxon>
    </lineage>
</organism>
<dbReference type="EMBL" id="RQJO01000007">
    <property type="protein sequence ID" value="RRB07252.1"/>
    <property type="molecule type" value="Genomic_DNA"/>
</dbReference>
<dbReference type="SUPFAM" id="SSF53649">
    <property type="entry name" value="Alkaline phosphatase-like"/>
    <property type="match status" value="1"/>
</dbReference>
<evidence type="ECO:0000313" key="5">
    <source>
        <dbReference type="Proteomes" id="UP000271925"/>
    </source>
</evidence>
<reference evidence="4 5" key="1">
    <citation type="submission" date="2018-11" db="EMBL/GenBank/DDBJ databases">
        <authorList>
            <person name="Zhou Z."/>
            <person name="Wang G."/>
        </authorList>
    </citation>
    <scope>NUCLEOTIDE SEQUENCE [LARGE SCALE GENOMIC DNA]</scope>
    <source>
        <strain evidence="4 5">KCTC52004</strain>
    </source>
</reference>
<protein>
    <submittedName>
        <fullName evidence="4">Arylsulfatase</fullName>
    </submittedName>
</protein>
<dbReference type="PROSITE" id="PS00523">
    <property type="entry name" value="SULFATASE_1"/>
    <property type="match status" value="1"/>
</dbReference>
<dbReference type="RefSeq" id="WP_124871872.1">
    <property type="nucleotide sequence ID" value="NZ_RQJO01000007.1"/>
</dbReference>
<dbReference type="Pfam" id="PF00884">
    <property type="entry name" value="Sulfatase"/>
    <property type="match status" value="1"/>
</dbReference>
<dbReference type="Proteomes" id="UP000271925">
    <property type="component" value="Unassembled WGS sequence"/>
</dbReference>
<dbReference type="InterPro" id="IPR017850">
    <property type="entry name" value="Alkaline_phosphatase_core_sf"/>
</dbReference>
<evidence type="ECO:0000256" key="1">
    <source>
        <dbReference type="ARBA" id="ARBA00008779"/>
    </source>
</evidence>
<dbReference type="PANTHER" id="PTHR43751">
    <property type="entry name" value="SULFATASE"/>
    <property type="match status" value="1"/>
</dbReference>
<dbReference type="GO" id="GO:0016787">
    <property type="term" value="F:hydrolase activity"/>
    <property type="evidence" value="ECO:0007669"/>
    <property type="project" value="UniProtKB-KW"/>
</dbReference>
<dbReference type="Gene3D" id="3.30.1120.10">
    <property type="match status" value="1"/>
</dbReference>
<name>A0A3P1C1T0_9BACT</name>
<dbReference type="AlphaFoldDB" id="A0A3P1C1T0"/>
<keyword evidence="2" id="KW-0378">Hydrolase</keyword>
<keyword evidence="5" id="KW-1185">Reference proteome</keyword>
<dbReference type="InterPro" id="IPR052701">
    <property type="entry name" value="GAG_Ulvan_Degrading_Sulfatases"/>
</dbReference>
<dbReference type="PANTHER" id="PTHR43751:SF6">
    <property type="entry name" value="N-ACETYLGALACTOSAMINE-6-O-SULFATASE"/>
    <property type="match status" value="1"/>
</dbReference>
<evidence type="ECO:0000259" key="3">
    <source>
        <dbReference type="Pfam" id="PF00884"/>
    </source>
</evidence>
<comment type="similarity">
    <text evidence="1">Belongs to the sulfatase family.</text>
</comment>
<proteinExistence type="inferred from homology"/>
<evidence type="ECO:0000256" key="2">
    <source>
        <dbReference type="ARBA" id="ARBA00022801"/>
    </source>
</evidence>
<sequence length="502" mass="54576">MKNRFLSLFFTLYGIIAQAQQKPNVVLIYADDLGYGDVSCYGATHVKTPNIDRVAAEGLRFTNAHATSATCTPSRYSLMTGQYAWRKTGTGIAPGDAALLIPTDRVTLPGVLQRAGYKTGVVGKWHLGLGPKGGPDWNSDIKPGPLEIGFNYSFLLPATGDRVPCVYVENHRIVGLDPTDPVQVSYKDPIGNEPTGKANPELLKMMYSHGHDQTIVNGVSRIGYMSGGKSARWVDEEMADVLTGKVNQFIESNQKTSFFVYFSTHDIHVPRMPHSRFVGKSGMGPRGDAILQLDYCVGEVMKTLDRLGLKDKTMVIISSDNGPVVDDGYKDDAVAKLDGHKPAGPLRGGKYSAFDAGTRVPFILRWPGKVKAGTSDAVLSQVDLLASLAALTGQKLSKTEATDSFNTIDSFLGKDKKGRDFVIEHALNNTLSIIKGNWKYIEPSQGPALQKATNTETGYNSQPQLYDLKTDLGETKNLAAQNSQILAELAALLKSEREKDSK</sequence>
<evidence type="ECO:0000313" key="4">
    <source>
        <dbReference type="EMBL" id="RRB07252.1"/>
    </source>
</evidence>
<dbReference type="CDD" id="cd16143">
    <property type="entry name" value="ARS_like"/>
    <property type="match status" value="1"/>
</dbReference>
<gene>
    <name evidence="4" type="ORF">EHT25_05600</name>
</gene>
<dbReference type="InterPro" id="IPR024607">
    <property type="entry name" value="Sulfatase_CS"/>
</dbReference>
<dbReference type="Gene3D" id="3.40.720.10">
    <property type="entry name" value="Alkaline Phosphatase, subunit A"/>
    <property type="match status" value="1"/>
</dbReference>